<accession>A0AAW2G0J3</accession>
<gene>
    <name evidence="1" type="ORF">PUN28_007767</name>
</gene>
<sequence length="246" mass="28474">MTPAGPGHCTYIGNHKLIAATLRIISRIVRAKPVFLSDSAVPVLSSRTDLVISKSIHESCTQPFISMKCGNGYFIPSNASRLKHIKIEALTKREEPPGRGWFGRPGPLENPSSDFPNPPYLSWSRHRRWQICLQNTLSILLHYFFVLIFKEIITSKPCEKLADVTSILPIRKEKNNFHKREKKNNKTSRHVIVRSLRNALFDRFQARERLYFRLKRKPTPSAGRNQSRMCMQINQPYIPRRQVSQR</sequence>
<organism evidence="1 2">
    <name type="scientific">Cardiocondyla obscurior</name>
    <dbReference type="NCBI Taxonomy" id="286306"/>
    <lineage>
        <taxon>Eukaryota</taxon>
        <taxon>Metazoa</taxon>
        <taxon>Ecdysozoa</taxon>
        <taxon>Arthropoda</taxon>
        <taxon>Hexapoda</taxon>
        <taxon>Insecta</taxon>
        <taxon>Pterygota</taxon>
        <taxon>Neoptera</taxon>
        <taxon>Endopterygota</taxon>
        <taxon>Hymenoptera</taxon>
        <taxon>Apocrita</taxon>
        <taxon>Aculeata</taxon>
        <taxon>Formicoidea</taxon>
        <taxon>Formicidae</taxon>
        <taxon>Myrmicinae</taxon>
        <taxon>Cardiocondyla</taxon>
    </lineage>
</organism>
<proteinExistence type="predicted"/>
<evidence type="ECO:0000313" key="1">
    <source>
        <dbReference type="EMBL" id="KAL0119536.1"/>
    </source>
</evidence>
<reference evidence="1 2" key="1">
    <citation type="submission" date="2023-03" db="EMBL/GenBank/DDBJ databases">
        <title>High recombination rates correlate with genetic variation in Cardiocondyla obscurior ants.</title>
        <authorList>
            <person name="Errbii M."/>
        </authorList>
    </citation>
    <scope>NUCLEOTIDE SEQUENCE [LARGE SCALE GENOMIC DNA]</scope>
    <source>
        <strain evidence="1">Alpha-2009</strain>
        <tissue evidence="1">Whole body</tissue>
    </source>
</reference>
<keyword evidence="2" id="KW-1185">Reference proteome</keyword>
<name>A0AAW2G0J3_9HYME</name>
<evidence type="ECO:0000313" key="2">
    <source>
        <dbReference type="Proteomes" id="UP001430953"/>
    </source>
</evidence>
<dbReference type="EMBL" id="JADYXP020000007">
    <property type="protein sequence ID" value="KAL0119536.1"/>
    <property type="molecule type" value="Genomic_DNA"/>
</dbReference>
<protein>
    <submittedName>
        <fullName evidence="1">Uncharacterized protein</fullName>
    </submittedName>
</protein>
<comment type="caution">
    <text evidence="1">The sequence shown here is derived from an EMBL/GenBank/DDBJ whole genome shotgun (WGS) entry which is preliminary data.</text>
</comment>
<dbReference type="Proteomes" id="UP001430953">
    <property type="component" value="Unassembled WGS sequence"/>
</dbReference>
<dbReference type="AlphaFoldDB" id="A0AAW2G0J3"/>